<evidence type="ECO:0000313" key="1">
    <source>
        <dbReference type="EMBL" id="KAG0276515.1"/>
    </source>
</evidence>
<dbReference type="Proteomes" id="UP001194580">
    <property type="component" value="Unassembled WGS sequence"/>
</dbReference>
<sequence>MKDFSAPTRLSPLLVLIKLSKLSTQANQAAANAISILVKPGVRFHDMDLQGIRISGADLTGGQFD</sequence>
<comment type="caution">
    <text evidence="1">The sequence shown here is derived from an EMBL/GenBank/DDBJ whole genome shotgun (WGS) entry which is preliminary data.</text>
</comment>
<reference evidence="1" key="1">
    <citation type="journal article" date="2020" name="Fungal Divers.">
        <title>Resolving the Mortierellaceae phylogeny through synthesis of multi-gene phylogenetics and phylogenomics.</title>
        <authorList>
            <person name="Vandepol N."/>
            <person name="Liber J."/>
            <person name="Desiro A."/>
            <person name="Na H."/>
            <person name="Kennedy M."/>
            <person name="Barry K."/>
            <person name="Grigoriev I.V."/>
            <person name="Miller A.N."/>
            <person name="O'Donnell K."/>
            <person name="Stajich J.E."/>
            <person name="Bonito G."/>
        </authorList>
    </citation>
    <scope>NUCLEOTIDE SEQUENCE</scope>
    <source>
        <strain evidence="1">NRRL 28262</strain>
    </source>
</reference>
<protein>
    <submittedName>
        <fullName evidence="1">Uncharacterized protein</fullName>
    </submittedName>
</protein>
<gene>
    <name evidence="1" type="ORF">BGZ95_007441</name>
</gene>
<organism evidence="1 2">
    <name type="scientific">Linnemannia exigua</name>
    <dbReference type="NCBI Taxonomy" id="604196"/>
    <lineage>
        <taxon>Eukaryota</taxon>
        <taxon>Fungi</taxon>
        <taxon>Fungi incertae sedis</taxon>
        <taxon>Mucoromycota</taxon>
        <taxon>Mortierellomycotina</taxon>
        <taxon>Mortierellomycetes</taxon>
        <taxon>Mortierellales</taxon>
        <taxon>Mortierellaceae</taxon>
        <taxon>Linnemannia</taxon>
    </lineage>
</organism>
<accession>A0AAD4DFL8</accession>
<evidence type="ECO:0000313" key="2">
    <source>
        <dbReference type="Proteomes" id="UP001194580"/>
    </source>
</evidence>
<proteinExistence type="predicted"/>
<dbReference type="EMBL" id="JAAAIL010000364">
    <property type="protein sequence ID" value="KAG0276515.1"/>
    <property type="molecule type" value="Genomic_DNA"/>
</dbReference>
<name>A0AAD4DFL8_9FUNG</name>
<dbReference type="AlphaFoldDB" id="A0AAD4DFL8"/>
<keyword evidence="2" id="KW-1185">Reference proteome</keyword>